<feature type="compositionally biased region" description="Low complexity" evidence="9">
    <location>
        <begin position="652"/>
        <end position="661"/>
    </location>
</feature>
<protein>
    <recommendedName>
        <fullName evidence="3">rhizopuspepsin</fullName>
        <ecNumber evidence="3">3.4.23.21</ecNumber>
    </recommendedName>
</protein>
<comment type="caution">
    <text evidence="13">The sequence shown here is derived from an EMBL/GenBank/DDBJ whole genome shotgun (WGS) entry which is preliminary data.</text>
</comment>
<keyword evidence="14" id="KW-1185">Reference proteome</keyword>
<dbReference type="PROSITE" id="PS00028">
    <property type="entry name" value="ZINC_FINGER_C2H2_1"/>
    <property type="match status" value="3"/>
</dbReference>
<evidence type="ECO:0000259" key="12">
    <source>
        <dbReference type="PROSITE" id="PS51767"/>
    </source>
</evidence>
<feature type="region of interest" description="Disordered" evidence="9">
    <location>
        <begin position="919"/>
        <end position="943"/>
    </location>
</feature>
<feature type="domain" description="C2H2-type" evidence="11">
    <location>
        <begin position="558"/>
        <end position="585"/>
    </location>
</feature>
<evidence type="ECO:0000256" key="5">
    <source>
        <dbReference type="PIRSR" id="PIRSR601461-1"/>
    </source>
</evidence>
<dbReference type="PANTHER" id="PTHR47966:SF65">
    <property type="entry name" value="ASPARTIC-TYPE ENDOPEPTIDASE"/>
    <property type="match status" value="1"/>
</dbReference>
<dbReference type="InterPro" id="IPR021109">
    <property type="entry name" value="Peptidase_aspartic_dom_sf"/>
</dbReference>
<dbReference type="InterPro" id="IPR036236">
    <property type="entry name" value="Znf_C2H2_sf"/>
</dbReference>
<dbReference type="SMART" id="SM00355">
    <property type="entry name" value="ZnF_C2H2"/>
    <property type="match status" value="3"/>
</dbReference>
<dbReference type="PANTHER" id="PTHR47966">
    <property type="entry name" value="BETA-SITE APP-CLEAVING ENZYME, ISOFORM A-RELATED"/>
    <property type="match status" value="1"/>
</dbReference>
<evidence type="ECO:0000256" key="7">
    <source>
        <dbReference type="PROSITE-ProRule" id="PRU00042"/>
    </source>
</evidence>
<dbReference type="PROSITE" id="PS00141">
    <property type="entry name" value="ASP_PROTEASE"/>
    <property type="match status" value="2"/>
</dbReference>
<dbReference type="GO" id="GO:0008270">
    <property type="term" value="F:zinc ion binding"/>
    <property type="evidence" value="ECO:0007669"/>
    <property type="project" value="UniProtKB-KW"/>
</dbReference>
<dbReference type="PRINTS" id="PR00792">
    <property type="entry name" value="PEPSIN"/>
</dbReference>
<keyword evidence="8" id="KW-0378">Hydrolase</keyword>
<evidence type="ECO:0000256" key="2">
    <source>
        <dbReference type="ARBA" id="ARBA00007447"/>
    </source>
</evidence>
<dbReference type="GO" id="GO:0004190">
    <property type="term" value="F:aspartic-type endopeptidase activity"/>
    <property type="evidence" value="ECO:0007669"/>
    <property type="project" value="UniProtKB-KW"/>
</dbReference>
<feature type="compositionally biased region" description="Basic and acidic residues" evidence="9">
    <location>
        <begin position="927"/>
        <end position="943"/>
    </location>
</feature>
<dbReference type="SUPFAM" id="SSF57667">
    <property type="entry name" value="beta-beta-alpha zinc fingers"/>
    <property type="match status" value="2"/>
</dbReference>
<feature type="region of interest" description="Disordered" evidence="9">
    <location>
        <begin position="955"/>
        <end position="983"/>
    </location>
</feature>
<keyword evidence="10" id="KW-0732">Signal</keyword>
<feature type="domain" description="Peptidase A1" evidence="12">
    <location>
        <begin position="68"/>
        <end position="434"/>
    </location>
</feature>
<evidence type="ECO:0000313" key="14">
    <source>
        <dbReference type="Proteomes" id="UP000650833"/>
    </source>
</evidence>
<feature type="region of interest" description="Disordered" evidence="9">
    <location>
        <begin position="448"/>
        <end position="470"/>
    </location>
</feature>
<dbReference type="PROSITE" id="PS51767">
    <property type="entry name" value="PEPTIDASE_A1"/>
    <property type="match status" value="1"/>
</dbReference>
<evidence type="ECO:0000256" key="4">
    <source>
        <dbReference type="ARBA" id="ARBA00022750"/>
    </source>
</evidence>
<dbReference type="CDD" id="cd05471">
    <property type="entry name" value="pepsin_like"/>
    <property type="match status" value="1"/>
</dbReference>
<keyword evidence="8" id="KW-0645">Protease</keyword>
<dbReference type="Proteomes" id="UP000650833">
    <property type="component" value="Unassembled WGS sequence"/>
</dbReference>
<feature type="compositionally biased region" description="Polar residues" evidence="9">
    <location>
        <begin position="639"/>
        <end position="651"/>
    </location>
</feature>
<keyword evidence="7" id="KW-0862">Zinc</keyword>
<dbReference type="EMBL" id="JAEPRC010000745">
    <property type="protein sequence ID" value="KAG2192230.1"/>
    <property type="molecule type" value="Genomic_DNA"/>
</dbReference>
<evidence type="ECO:0000256" key="8">
    <source>
        <dbReference type="RuleBase" id="RU000454"/>
    </source>
</evidence>
<organism evidence="13 14">
    <name type="scientific">Mucor plumbeus</name>
    <dbReference type="NCBI Taxonomy" id="97098"/>
    <lineage>
        <taxon>Eukaryota</taxon>
        <taxon>Fungi</taxon>
        <taxon>Fungi incertae sedis</taxon>
        <taxon>Mucoromycota</taxon>
        <taxon>Mucoromycotina</taxon>
        <taxon>Mucoromycetes</taxon>
        <taxon>Mucorales</taxon>
        <taxon>Mucorineae</taxon>
        <taxon>Mucoraceae</taxon>
        <taxon>Mucor</taxon>
    </lineage>
</organism>
<evidence type="ECO:0000313" key="13">
    <source>
        <dbReference type="EMBL" id="KAG2192230.1"/>
    </source>
</evidence>
<proteinExistence type="inferred from homology"/>
<dbReference type="Gene3D" id="2.40.70.10">
    <property type="entry name" value="Acid Proteases"/>
    <property type="match status" value="2"/>
</dbReference>
<feature type="active site" evidence="5">
    <location>
        <position position="86"/>
    </location>
</feature>
<dbReference type="Pfam" id="PF00096">
    <property type="entry name" value="zf-C2H2"/>
    <property type="match status" value="1"/>
</dbReference>
<dbReference type="OrthoDB" id="6155966at2759"/>
<feature type="region of interest" description="Disordered" evidence="9">
    <location>
        <begin position="593"/>
        <end position="663"/>
    </location>
</feature>
<feature type="signal peptide" evidence="10">
    <location>
        <begin position="1"/>
        <end position="19"/>
    </location>
</feature>
<dbReference type="InterPro" id="IPR034164">
    <property type="entry name" value="Pepsin-like_dom"/>
</dbReference>
<dbReference type="InterPro" id="IPR001969">
    <property type="entry name" value="Aspartic_peptidase_AS"/>
</dbReference>
<dbReference type="EC" id="3.4.23.21" evidence="3"/>
<sequence>MKIQFAIGFFFSALSFVTAANTDVDKEIKLLRVPISKKKIIHGGPPISSLRRRADYKQNLYIGDGSIYMVNVAIGTPPQTFELVLDTGSADLWVPGASCPTIMCPLAKFNESSSSTFKDMNEVFNITYGIGSASGGFGLDTVNIGGAIIEQQQFGLTNNTQNILTNMQTLSGESYTPTVSSADNVTSFSSDHRMDGIFGLGYPLITSPTKSYNPFFFNLKEQNKISQNVFSVFLNKSESLDTLGEIIFGGIDSTKYQGDITYLPLAKTTRVSLNGKSDYGYWQVYGQGVGATVDGKSTLNAPFQATTQFVFDTGTTLTYLPMNVIEPLFAAAIGNTNLAFDSANNYFQIRCSMAQKNITLQFMMSPSDNVTDTPIILNVAIADVIYPMDTDYMSTASVCMIGIVPTTGQIFFGESILRSLYQVYDVDQNRIGIASAIGSDSFISGATGNSTSSSGSGSNSVNSSNNPSNAAESIKRSNILASTMIKMDTEIYFCRWIGCAISFDDPEHLYIHLTNDHVGRKSTGNLCLTCHWEKCDVTVIKRDHITSHLRVHVPLKPHRCQFCSKSFKRPQDLKKHEKIHSEQHISTLRCHHRNHQPLTPPNSTHHSSRDVSPVLSDNHPISPPTSTYSDENWMYAGVSPSTAMSDFSSSHQQQQQQQQQQLHYNNQVPQQSFVAQQPADIINDLFFPMDMDTKPTEYNSSIAHSLDQIQNFMDAGTINESNFNLNISNEQQLNDMNDWLARLSDSIATGQLPQESIMDPATSFAYTQMSNFNAPQQQQGQQQYPVVPSHNNDSSMYPVSCEENDMYVRSQPMPQPIVPSQNINSYLGLSSSTNQYQQYQQQNVGVTGQRQHYTAIPNVANQYFQPELRTTTNFTKANNPENAEIEKEETISFKPSKPVTHEDKKNMATLINTFSSALADSNFKPTAPEEKSEEERETKSTDDLIRELITSDLSKLSLQDDDDNSKPLTKQDPESKSLYPTTRATAQQNHILLLKKMTEWVNENYHKNQSASCQ</sequence>
<dbReference type="SUPFAM" id="SSF50630">
    <property type="entry name" value="Acid proteases"/>
    <property type="match status" value="1"/>
</dbReference>
<feature type="chain" id="PRO_5034039532" description="rhizopuspepsin" evidence="10">
    <location>
        <begin position="20"/>
        <end position="1014"/>
    </location>
</feature>
<reference evidence="13" key="1">
    <citation type="submission" date="2020-12" db="EMBL/GenBank/DDBJ databases">
        <title>Metabolic potential, ecology and presence of endohyphal bacteria is reflected in genomic diversity of Mucoromycotina.</title>
        <authorList>
            <person name="Muszewska A."/>
            <person name="Okrasinska A."/>
            <person name="Steczkiewicz K."/>
            <person name="Drgas O."/>
            <person name="Orlowska M."/>
            <person name="Perlinska-Lenart U."/>
            <person name="Aleksandrzak-Piekarczyk T."/>
            <person name="Szatraj K."/>
            <person name="Zielenkiewicz U."/>
            <person name="Pilsyk S."/>
            <person name="Malc E."/>
            <person name="Mieczkowski P."/>
            <person name="Kruszewska J.S."/>
            <person name="Biernat P."/>
            <person name="Pawlowska J."/>
        </authorList>
    </citation>
    <scope>NUCLEOTIDE SEQUENCE</scope>
    <source>
        <strain evidence="13">CBS 226.32</strain>
    </source>
</reference>
<name>A0A8H7UQV2_9FUNG</name>
<feature type="active site" evidence="5">
    <location>
        <position position="312"/>
    </location>
</feature>
<dbReference type="Gene3D" id="3.30.160.60">
    <property type="entry name" value="Classic Zinc Finger"/>
    <property type="match status" value="2"/>
</dbReference>
<dbReference type="PROSITE" id="PS50157">
    <property type="entry name" value="ZINC_FINGER_C2H2_2"/>
    <property type="match status" value="3"/>
</dbReference>
<dbReference type="GO" id="GO:0006508">
    <property type="term" value="P:proteolysis"/>
    <property type="evidence" value="ECO:0007669"/>
    <property type="project" value="UniProtKB-KW"/>
</dbReference>
<feature type="domain" description="C2H2-type" evidence="11">
    <location>
        <begin position="528"/>
        <end position="557"/>
    </location>
</feature>
<keyword evidence="7" id="KW-0479">Metal-binding</keyword>
<keyword evidence="6" id="KW-1015">Disulfide bond</keyword>
<dbReference type="Pfam" id="PF00026">
    <property type="entry name" value="Asp"/>
    <property type="match status" value="1"/>
</dbReference>
<evidence type="ECO:0000256" key="10">
    <source>
        <dbReference type="SAM" id="SignalP"/>
    </source>
</evidence>
<comment type="similarity">
    <text evidence="2 8">Belongs to the peptidase A1 family.</text>
</comment>
<evidence type="ECO:0000256" key="1">
    <source>
        <dbReference type="ARBA" id="ARBA00001130"/>
    </source>
</evidence>
<dbReference type="InterPro" id="IPR013087">
    <property type="entry name" value="Znf_C2H2_type"/>
</dbReference>
<keyword evidence="7" id="KW-0863">Zinc-finger</keyword>
<feature type="domain" description="C2H2-type" evidence="11">
    <location>
        <begin position="492"/>
        <end position="522"/>
    </location>
</feature>
<dbReference type="InterPro" id="IPR033121">
    <property type="entry name" value="PEPTIDASE_A1"/>
</dbReference>
<accession>A0A8H7UQV2</accession>
<keyword evidence="4 8" id="KW-0064">Aspartyl protease</keyword>
<dbReference type="AlphaFoldDB" id="A0A8H7UQV2"/>
<gene>
    <name evidence="13" type="ORF">INT46_006217</name>
</gene>
<evidence type="ECO:0000256" key="9">
    <source>
        <dbReference type="SAM" id="MobiDB-lite"/>
    </source>
</evidence>
<evidence type="ECO:0000256" key="6">
    <source>
        <dbReference type="PIRSR" id="PIRSR601461-2"/>
    </source>
</evidence>
<evidence type="ECO:0000256" key="3">
    <source>
        <dbReference type="ARBA" id="ARBA00013205"/>
    </source>
</evidence>
<dbReference type="InterPro" id="IPR001461">
    <property type="entry name" value="Aspartic_peptidase_A1"/>
</dbReference>
<evidence type="ECO:0000259" key="11">
    <source>
        <dbReference type="PROSITE" id="PS50157"/>
    </source>
</evidence>
<feature type="disulfide bond" evidence="6">
    <location>
        <begin position="99"/>
        <end position="104"/>
    </location>
</feature>
<comment type="catalytic activity">
    <reaction evidence="1">
        <text>Hydrolysis of proteins with broad specificity similar to that of pepsin A, preferring hydrophobic residues at P1 and P1'. Clots milk and activates trypsinogen. Does not cleave 4-Gln-|-His-5, but does cleave 10-His-|-Leu-11 and 12-Val-|-Glu-13 in B chain of insulin.</text>
        <dbReference type="EC" id="3.4.23.21"/>
    </reaction>
</comment>